<feature type="compositionally biased region" description="Low complexity" evidence="1">
    <location>
        <begin position="374"/>
        <end position="383"/>
    </location>
</feature>
<feature type="compositionally biased region" description="Pro residues" evidence="1">
    <location>
        <begin position="477"/>
        <end position="489"/>
    </location>
</feature>
<feature type="compositionally biased region" description="Low complexity" evidence="1">
    <location>
        <begin position="490"/>
        <end position="499"/>
    </location>
</feature>
<evidence type="ECO:0000313" key="3">
    <source>
        <dbReference type="Proteomes" id="UP000284842"/>
    </source>
</evidence>
<evidence type="ECO:0000313" key="2">
    <source>
        <dbReference type="EMBL" id="PPQ76153.1"/>
    </source>
</evidence>
<comment type="caution">
    <text evidence="2">The sequence shown here is derived from an EMBL/GenBank/DDBJ whole genome shotgun (WGS) entry which is preliminary data.</text>
</comment>
<feature type="compositionally biased region" description="Pro residues" evidence="1">
    <location>
        <begin position="364"/>
        <end position="373"/>
    </location>
</feature>
<protein>
    <submittedName>
        <fullName evidence="2">Uncharacterized protein</fullName>
    </submittedName>
</protein>
<dbReference type="OrthoDB" id="3066350at2759"/>
<accession>A0A409WCD7</accession>
<feature type="region of interest" description="Disordered" evidence="1">
    <location>
        <begin position="337"/>
        <end position="503"/>
    </location>
</feature>
<proteinExistence type="predicted"/>
<reference evidence="2 3" key="1">
    <citation type="journal article" date="2018" name="Evol. Lett.">
        <title>Horizontal gene cluster transfer increased hallucinogenic mushroom diversity.</title>
        <authorList>
            <person name="Reynolds H.T."/>
            <person name="Vijayakumar V."/>
            <person name="Gluck-Thaler E."/>
            <person name="Korotkin H.B."/>
            <person name="Matheny P.B."/>
            <person name="Slot J.C."/>
        </authorList>
    </citation>
    <scope>NUCLEOTIDE SEQUENCE [LARGE SCALE GENOMIC DNA]</scope>
    <source>
        <strain evidence="2 3">2629</strain>
    </source>
</reference>
<name>A0A409WCD7_9AGAR</name>
<organism evidence="2 3">
    <name type="scientific">Panaeolus cyanescens</name>
    <dbReference type="NCBI Taxonomy" id="181874"/>
    <lineage>
        <taxon>Eukaryota</taxon>
        <taxon>Fungi</taxon>
        <taxon>Dikarya</taxon>
        <taxon>Basidiomycota</taxon>
        <taxon>Agaricomycotina</taxon>
        <taxon>Agaricomycetes</taxon>
        <taxon>Agaricomycetidae</taxon>
        <taxon>Agaricales</taxon>
        <taxon>Agaricineae</taxon>
        <taxon>Galeropsidaceae</taxon>
        <taxon>Panaeolus</taxon>
    </lineage>
</organism>
<dbReference type="EMBL" id="NHTK01005603">
    <property type="protein sequence ID" value="PPQ76153.1"/>
    <property type="molecule type" value="Genomic_DNA"/>
</dbReference>
<feature type="region of interest" description="Disordered" evidence="1">
    <location>
        <begin position="561"/>
        <end position="591"/>
    </location>
</feature>
<dbReference type="STRING" id="181874.A0A409WCD7"/>
<evidence type="ECO:0000256" key="1">
    <source>
        <dbReference type="SAM" id="MobiDB-lite"/>
    </source>
</evidence>
<feature type="compositionally biased region" description="Pro residues" evidence="1">
    <location>
        <begin position="384"/>
        <end position="416"/>
    </location>
</feature>
<sequence>MHPGNFSAARKAFLLTQRPAYDAAFEIGDAKNAIANIFRRYCKRFPLSMPDDQDPSQDELEMVDDEDANDSIENVDISTLAEEEQAKAQEERAEQARKIKSLKAKIQCWLNYRYIKDHAAVTKRDVAMRDNPFANLFFILDGKPRKKPVKKSAINLWSRGHTKSIEEEAQDRVKRQGGNMARDLVGIRAAVKKEMFDELDQEDQAHYEFLSKEEHKGAVAQWTEDQASNAPSTTPEARQQCIDDLNRVVLPMLDAICAATGWTASFIAGGPEPKQGGQLSMKVLHSGTTSGETKLDWGRAEHEELPKVVYPLFAKFLKKCYTVKECQSRALLISEPRDAEAGSNSQPNAPPPLPPLSDFLTPPTTVPPSPPPLSDSLALSATVPPLPPPPANVPPPPLPAPSDPLAPPTTFPPPPISSSREPSPIAQSREPSPIAQSREPSPIAQSRKPSPIAQSREPSPIAQSREPSPIAHTQSPSPVPTEPGSPLPLPCTLSSLPDPTHAAAPVIPVHQSATPALQVQDAGSTDSGPSTRSKSAREIIEGHIASSRGVVALKRMAIESGEEVSAPAKRPRVEASISPPDRTRGSQSAAANTRIEPVKWFSDALRLFVNGNSEDSLGNGWAELLEAYSRFQGRYGYLDDRRLPKKGRPAFVDEWIRVGRTRSFNWRPRKLVLKDVEKGFQAWWVTLQPSWRVEKGVIAKDKLEGDWDSLRLPGVNGMLSVVAALYFWGLEARGTKARRDAWDVALKDCSAVLNAMIE</sequence>
<dbReference type="InParanoid" id="A0A409WCD7"/>
<feature type="compositionally biased region" description="Polar residues" evidence="1">
    <location>
        <begin position="425"/>
        <end position="476"/>
    </location>
</feature>
<keyword evidence="3" id="KW-1185">Reference proteome</keyword>
<gene>
    <name evidence="2" type="ORF">CVT24_006578</name>
</gene>
<dbReference type="AlphaFoldDB" id="A0A409WCD7"/>
<dbReference type="Proteomes" id="UP000284842">
    <property type="component" value="Unassembled WGS sequence"/>
</dbReference>